<sequence length="167" mass="17758">PPPTNSPPARPPACHAGPPPRSPRSAPGSFQPVFVQSVGRADALHSAVPCHAVPCSAVLYCALPCSAVIVVPCVRAQTFRQFFKHWSSRLHQSHRASCGVCVRHVLDRTSSTDLHQGHRRPRGMSVLGRAPCCMLGSPQFFAPLMAPPRCRHVGPPDGVLAVTAGVV</sequence>
<evidence type="ECO:0000313" key="2">
    <source>
        <dbReference type="EMBL" id="KAK3927946.1"/>
    </source>
</evidence>
<dbReference type="AlphaFoldDB" id="A0AAE1HW67"/>
<reference evidence="2" key="2">
    <citation type="journal article" date="2023" name="BMC Genomics">
        <title>Pest status, molecular evolution, and epigenetic factors derived from the genome assembly of Frankliniella fusca, a thysanopteran phytovirus vector.</title>
        <authorList>
            <person name="Catto M.A."/>
            <person name="Labadie P.E."/>
            <person name="Jacobson A.L."/>
            <person name="Kennedy G.G."/>
            <person name="Srinivasan R."/>
            <person name="Hunt B.G."/>
        </authorList>
    </citation>
    <scope>NUCLEOTIDE SEQUENCE</scope>
    <source>
        <strain evidence="2">PL_HMW_Pooled</strain>
    </source>
</reference>
<evidence type="ECO:0000313" key="3">
    <source>
        <dbReference type="Proteomes" id="UP001219518"/>
    </source>
</evidence>
<feature type="non-terminal residue" evidence="2">
    <location>
        <position position="1"/>
    </location>
</feature>
<name>A0AAE1HW67_9NEOP</name>
<organism evidence="2 3">
    <name type="scientific">Frankliniella fusca</name>
    <dbReference type="NCBI Taxonomy" id="407009"/>
    <lineage>
        <taxon>Eukaryota</taxon>
        <taxon>Metazoa</taxon>
        <taxon>Ecdysozoa</taxon>
        <taxon>Arthropoda</taxon>
        <taxon>Hexapoda</taxon>
        <taxon>Insecta</taxon>
        <taxon>Pterygota</taxon>
        <taxon>Neoptera</taxon>
        <taxon>Paraneoptera</taxon>
        <taxon>Thysanoptera</taxon>
        <taxon>Terebrantia</taxon>
        <taxon>Thripoidea</taxon>
        <taxon>Thripidae</taxon>
        <taxon>Frankliniella</taxon>
    </lineage>
</organism>
<keyword evidence="3" id="KW-1185">Reference proteome</keyword>
<evidence type="ECO:0000256" key="1">
    <source>
        <dbReference type="SAM" id="MobiDB-lite"/>
    </source>
</evidence>
<dbReference type="Proteomes" id="UP001219518">
    <property type="component" value="Unassembled WGS sequence"/>
</dbReference>
<reference evidence="2" key="1">
    <citation type="submission" date="2021-07" db="EMBL/GenBank/DDBJ databases">
        <authorList>
            <person name="Catto M.A."/>
            <person name="Jacobson A."/>
            <person name="Kennedy G."/>
            <person name="Labadie P."/>
            <person name="Hunt B.G."/>
            <person name="Srinivasan R."/>
        </authorList>
    </citation>
    <scope>NUCLEOTIDE SEQUENCE</scope>
    <source>
        <strain evidence="2">PL_HMW_Pooled</strain>
        <tissue evidence="2">Head</tissue>
    </source>
</reference>
<accession>A0AAE1HW67</accession>
<gene>
    <name evidence="2" type="ORF">KUF71_016231</name>
</gene>
<feature type="compositionally biased region" description="Pro residues" evidence="1">
    <location>
        <begin position="1"/>
        <end position="22"/>
    </location>
</feature>
<protein>
    <submittedName>
        <fullName evidence="2">Sex-determining transformer protein 2</fullName>
    </submittedName>
</protein>
<dbReference type="EMBL" id="JAHWGI010001301">
    <property type="protein sequence ID" value="KAK3927946.1"/>
    <property type="molecule type" value="Genomic_DNA"/>
</dbReference>
<proteinExistence type="predicted"/>
<comment type="caution">
    <text evidence="2">The sequence shown here is derived from an EMBL/GenBank/DDBJ whole genome shotgun (WGS) entry which is preliminary data.</text>
</comment>
<feature type="region of interest" description="Disordered" evidence="1">
    <location>
        <begin position="1"/>
        <end position="29"/>
    </location>
</feature>